<proteinExistence type="predicted"/>
<feature type="domain" description="AB hydrolase-1" evidence="1">
    <location>
        <begin position="42"/>
        <end position="220"/>
    </location>
</feature>
<evidence type="ECO:0000313" key="3">
    <source>
        <dbReference type="Proteomes" id="UP000306791"/>
    </source>
</evidence>
<dbReference type="InterPro" id="IPR050266">
    <property type="entry name" value="AB_hydrolase_sf"/>
</dbReference>
<dbReference type="PANTHER" id="PTHR43798">
    <property type="entry name" value="MONOACYLGLYCEROL LIPASE"/>
    <property type="match status" value="1"/>
</dbReference>
<dbReference type="EMBL" id="VANI01000006">
    <property type="protein sequence ID" value="TLM78341.1"/>
    <property type="molecule type" value="Genomic_DNA"/>
</dbReference>
<gene>
    <name evidence="2" type="ORF">FDY93_05955</name>
</gene>
<dbReference type="Proteomes" id="UP000306791">
    <property type="component" value="Unassembled WGS sequence"/>
</dbReference>
<comment type="caution">
    <text evidence="2">The sequence shown here is derived from an EMBL/GenBank/DDBJ whole genome shotgun (WGS) entry which is preliminary data.</text>
</comment>
<evidence type="ECO:0000259" key="1">
    <source>
        <dbReference type="Pfam" id="PF00561"/>
    </source>
</evidence>
<accession>A0ABY2UPX8</accession>
<evidence type="ECO:0000313" key="2">
    <source>
        <dbReference type="EMBL" id="TLM78341.1"/>
    </source>
</evidence>
<organism evidence="2 3">
    <name type="scientific">Microbulbifer harenosus</name>
    <dbReference type="NCBI Taxonomy" id="2576840"/>
    <lineage>
        <taxon>Bacteria</taxon>
        <taxon>Pseudomonadati</taxon>
        <taxon>Pseudomonadota</taxon>
        <taxon>Gammaproteobacteria</taxon>
        <taxon>Cellvibrionales</taxon>
        <taxon>Microbulbiferaceae</taxon>
        <taxon>Microbulbifer</taxon>
    </lineage>
</organism>
<keyword evidence="3" id="KW-1185">Reference proteome</keyword>
<reference evidence="2 3" key="1">
    <citation type="submission" date="2019-05" db="EMBL/GenBank/DDBJ databases">
        <title>Microbulbifer harenosus sp. nov., an alginate-degrading bacterium isolated from coastal sand.</title>
        <authorList>
            <person name="Huang H."/>
            <person name="Mo K."/>
            <person name="Bao S."/>
        </authorList>
    </citation>
    <scope>NUCLEOTIDE SEQUENCE [LARGE SCALE GENOMIC DNA]</scope>
    <source>
        <strain evidence="2 3">HB161719</strain>
    </source>
</reference>
<keyword evidence="2" id="KW-0378">Hydrolase</keyword>
<dbReference type="PRINTS" id="PR00111">
    <property type="entry name" value="ABHYDROLASE"/>
</dbReference>
<dbReference type="GO" id="GO:0016787">
    <property type="term" value="F:hydrolase activity"/>
    <property type="evidence" value="ECO:0007669"/>
    <property type="project" value="UniProtKB-KW"/>
</dbReference>
<sequence>MESLVNPPSTSLALIPGYMLDETLWNTFKNYLPEGWSTADASLGDGQTIREIAANIADRLPLRFVLVGFSLGGYVARQLAADFPERVDALIIVASSLRDDTEQQKKVKRQALQAISAKSFKGLSNTTIAQSLHPRLAADTEKIAFIKAMSQRLGYSALVTQSQLERKDVPASSIRCPTLVIASADDALRSREEAEELVAAIPGAELQVIDDSGHMIPLEQPRVLAETIVHWLSGKHVS</sequence>
<protein>
    <submittedName>
        <fullName evidence="2">Alpha/beta hydrolase</fullName>
    </submittedName>
</protein>
<dbReference type="InterPro" id="IPR029058">
    <property type="entry name" value="AB_hydrolase_fold"/>
</dbReference>
<dbReference type="InterPro" id="IPR000073">
    <property type="entry name" value="AB_hydrolase_1"/>
</dbReference>
<dbReference type="SUPFAM" id="SSF53474">
    <property type="entry name" value="alpha/beta-Hydrolases"/>
    <property type="match status" value="1"/>
</dbReference>
<dbReference type="Pfam" id="PF00561">
    <property type="entry name" value="Abhydrolase_1"/>
    <property type="match status" value="1"/>
</dbReference>
<dbReference type="Gene3D" id="3.40.50.1820">
    <property type="entry name" value="alpha/beta hydrolase"/>
    <property type="match status" value="1"/>
</dbReference>
<name>A0ABY2UPX8_9GAMM</name>